<feature type="chain" id="PRO_5043912595" evidence="1">
    <location>
        <begin position="21"/>
        <end position="84"/>
    </location>
</feature>
<comment type="caution">
    <text evidence="2">The sequence shown here is derived from an EMBL/GenBank/DDBJ whole genome shotgun (WGS) entry which is preliminary data.</text>
</comment>
<gene>
    <name evidence="2" type="ORF">PYX00_004603</name>
</gene>
<dbReference type="EMBL" id="JARGDH010000002">
    <property type="protein sequence ID" value="KAL0277250.1"/>
    <property type="molecule type" value="Genomic_DNA"/>
</dbReference>
<feature type="signal peptide" evidence="1">
    <location>
        <begin position="1"/>
        <end position="20"/>
    </location>
</feature>
<reference evidence="2" key="1">
    <citation type="journal article" date="2024" name="Gigascience">
        <title>Chromosome-level genome of the poultry shaft louse Menopon gallinae provides insight into the host-switching and adaptive evolution of parasitic lice.</title>
        <authorList>
            <person name="Xu Y."/>
            <person name="Ma L."/>
            <person name="Liu S."/>
            <person name="Liang Y."/>
            <person name="Liu Q."/>
            <person name="He Z."/>
            <person name="Tian L."/>
            <person name="Duan Y."/>
            <person name="Cai W."/>
            <person name="Li H."/>
            <person name="Song F."/>
        </authorList>
    </citation>
    <scope>NUCLEOTIDE SEQUENCE</scope>
    <source>
        <strain evidence="2">Cailab_2023a</strain>
    </source>
</reference>
<dbReference type="AlphaFoldDB" id="A0AAW2I4D5"/>
<name>A0AAW2I4D5_9NEOP</name>
<sequence>MKVLLSILLLTVLQFLMTEGKNVSEIAMQEAGNCPPGFVAGEIGKCILESEEPGTALRSVKCMKHWKLNKYGVCMLDFRSFFKS</sequence>
<proteinExistence type="predicted"/>
<evidence type="ECO:0000313" key="2">
    <source>
        <dbReference type="EMBL" id="KAL0277250.1"/>
    </source>
</evidence>
<accession>A0AAW2I4D5</accession>
<organism evidence="2">
    <name type="scientific">Menopon gallinae</name>
    <name type="common">poultry shaft louse</name>
    <dbReference type="NCBI Taxonomy" id="328185"/>
    <lineage>
        <taxon>Eukaryota</taxon>
        <taxon>Metazoa</taxon>
        <taxon>Ecdysozoa</taxon>
        <taxon>Arthropoda</taxon>
        <taxon>Hexapoda</taxon>
        <taxon>Insecta</taxon>
        <taxon>Pterygota</taxon>
        <taxon>Neoptera</taxon>
        <taxon>Paraneoptera</taxon>
        <taxon>Psocodea</taxon>
        <taxon>Troctomorpha</taxon>
        <taxon>Phthiraptera</taxon>
        <taxon>Amblycera</taxon>
        <taxon>Menoponidae</taxon>
        <taxon>Menopon</taxon>
    </lineage>
</organism>
<evidence type="ECO:0000256" key="1">
    <source>
        <dbReference type="SAM" id="SignalP"/>
    </source>
</evidence>
<protein>
    <submittedName>
        <fullName evidence="2">Uncharacterized protein</fullName>
    </submittedName>
</protein>
<keyword evidence="1" id="KW-0732">Signal</keyword>